<protein>
    <submittedName>
        <fullName evidence="1">Uncharacterized protein</fullName>
    </submittedName>
</protein>
<proteinExistence type="predicted"/>
<evidence type="ECO:0000313" key="2">
    <source>
        <dbReference type="Proteomes" id="UP000198481"/>
    </source>
</evidence>
<accession>A0A1H1ZK84</accession>
<dbReference type="EMBL" id="LT629762">
    <property type="protein sequence ID" value="SDT34063.1"/>
    <property type="molecule type" value="Genomic_DNA"/>
</dbReference>
<sequence length="146" mass="16284">MDTNINGKISFNTNHRVPFESTDLFIHTLFDPQDYSLTFYVNQGQPYSERHISFSLLGNIASGTYPLQQGSAFSSAGYTEHTYDGTKQRPNQYTITSGALRIKVTGAGTPKRTYEVEEFTIVAKSGLGTATRELKGNFTFYIEGMN</sequence>
<dbReference type="Proteomes" id="UP000198481">
    <property type="component" value="Chromosome I"/>
</dbReference>
<organism evidence="1 2">
    <name type="scientific">Pseudomonas prosekii</name>
    <dbReference type="NCBI Taxonomy" id="1148509"/>
    <lineage>
        <taxon>Bacteria</taxon>
        <taxon>Pseudomonadati</taxon>
        <taxon>Pseudomonadota</taxon>
        <taxon>Gammaproteobacteria</taxon>
        <taxon>Pseudomonadales</taxon>
        <taxon>Pseudomonadaceae</taxon>
        <taxon>Pseudomonas</taxon>
    </lineage>
</organism>
<dbReference type="RefSeq" id="WP_092278517.1">
    <property type="nucleotide sequence ID" value="NZ_LT629762.1"/>
</dbReference>
<name>A0A1H1ZK84_9PSED</name>
<dbReference type="STRING" id="1148509.SAMN05216222_3962"/>
<dbReference type="AlphaFoldDB" id="A0A1H1ZK84"/>
<reference evidence="1 2" key="1">
    <citation type="submission" date="2016-10" db="EMBL/GenBank/DDBJ databases">
        <authorList>
            <person name="de Groot N.N."/>
        </authorList>
    </citation>
    <scope>NUCLEOTIDE SEQUENCE [LARGE SCALE GENOMIC DNA]</scope>
    <source>
        <strain evidence="1 2">LMG 26867</strain>
    </source>
</reference>
<gene>
    <name evidence="1" type="ORF">SAMN05216222_3962</name>
</gene>
<evidence type="ECO:0000313" key="1">
    <source>
        <dbReference type="EMBL" id="SDT34063.1"/>
    </source>
</evidence>